<dbReference type="RefSeq" id="WP_092739156.1">
    <property type="nucleotide sequence ID" value="NZ_FMZC01000001.1"/>
</dbReference>
<keyword evidence="8" id="KW-0804">Transcription</keyword>
<dbReference type="Gene3D" id="1.10.10.60">
    <property type="entry name" value="Homeodomain-like"/>
    <property type="match status" value="2"/>
</dbReference>
<evidence type="ECO:0000256" key="7">
    <source>
        <dbReference type="ARBA" id="ARBA00023159"/>
    </source>
</evidence>
<dbReference type="GO" id="GO:0032259">
    <property type="term" value="P:methylation"/>
    <property type="evidence" value="ECO:0007669"/>
    <property type="project" value="UniProtKB-KW"/>
</dbReference>
<dbReference type="PROSITE" id="PS01124">
    <property type="entry name" value="HTH_ARAC_FAMILY_2"/>
    <property type="match status" value="1"/>
</dbReference>
<dbReference type="SUPFAM" id="SSF57884">
    <property type="entry name" value="Ada DNA repair protein, N-terminal domain (N-Ada 10)"/>
    <property type="match status" value="1"/>
</dbReference>
<dbReference type="InterPro" id="IPR004026">
    <property type="entry name" value="Ada_DNA_repair_Zn-bd"/>
</dbReference>
<dbReference type="Gene3D" id="1.10.1670.10">
    <property type="entry name" value="Helix-hairpin-Helix base-excision DNA repair enzymes (C-terminal)"/>
    <property type="match status" value="1"/>
</dbReference>
<organism evidence="11 12">
    <name type="scientific">Paracidovorax valerianellae</name>
    <dbReference type="NCBI Taxonomy" id="187868"/>
    <lineage>
        <taxon>Bacteria</taxon>
        <taxon>Pseudomonadati</taxon>
        <taxon>Pseudomonadota</taxon>
        <taxon>Betaproteobacteria</taxon>
        <taxon>Burkholderiales</taxon>
        <taxon>Comamonadaceae</taxon>
        <taxon>Paracidovorax</taxon>
    </lineage>
</organism>
<dbReference type="SUPFAM" id="SSF55945">
    <property type="entry name" value="TATA-box binding protein-like"/>
    <property type="match status" value="1"/>
</dbReference>
<accession>A0A1G6I196</accession>
<dbReference type="SUPFAM" id="SSF46689">
    <property type="entry name" value="Homeodomain-like"/>
    <property type="match status" value="1"/>
</dbReference>
<dbReference type="Gene3D" id="3.30.310.20">
    <property type="entry name" value="DNA-3-methyladenine glycosylase AlkA, N-terminal domain"/>
    <property type="match status" value="1"/>
</dbReference>
<dbReference type="GO" id="GO:0008725">
    <property type="term" value="F:DNA-3-methyladenine glycosylase activity"/>
    <property type="evidence" value="ECO:0007669"/>
    <property type="project" value="TreeGrafter"/>
</dbReference>
<dbReference type="GO" id="GO:0032993">
    <property type="term" value="C:protein-DNA complex"/>
    <property type="evidence" value="ECO:0007669"/>
    <property type="project" value="TreeGrafter"/>
</dbReference>
<evidence type="ECO:0000256" key="9">
    <source>
        <dbReference type="ARBA" id="ARBA00023204"/>
    </source>
</evidence>
<dbReference type="InterPro" id="IPR010316">
    <property type="entry name" value="AlkA_N"/>
</dbReference>
<dbReference type="Proteomes" id="UP000198781">
    <property type="component" value="Unassembled WGS sequence"/>
</dbReference>
<dbReference type="InterPro" id="IPR035451">
    <property type="entry name" value="Ada-like_dom_sf"/>
</dbReference>
<gene>
    <name evidence="11" type="ORF">SAMN05192589_10145</name>
</gene>
<dbReference type="OrthoDB" id="9811249at2"/>
<sequence>MSTPRPPLANDPDDARYRAMAARDARFDGRFFTGVTSTGIYCRPVCAVRTPRRENCRFFSLAAQAESAGFRPCLRCRPELAPRSLAWSMQDAPDILVREALRLLEGESAWATPADSAGDDMAGSPLQRLAARLGVSDRHLRRIFETALGVSPLQYLQTRRLLAAKQLLTDTDLPVTQVALASGFGSVRRFNAAFAGHYGLNPTQLRKTGTGAAAGGASSTVRLAYRPPLDVAALLAFFAKRQIHAVESVATEGEQALRRTVRLVVGGQVYAGWLSARFDPARPQVLLQTSDNLHPVLPLVIARVRALLDLDADPQAINAVLHGAFPDGDGLRVPGAFDGFELAVRAVLGQQITVAAARTLAQRLMERFGEPIETPWPALTRLFPSPAVLAGAAGDALGQLGIVRQRQAAIVALAQAVDSGRLALHGAADVAATTAALCELPGIGDWTAQYIAMRALRWPDAFPAGDVALHKALGVQGERRAAQAAAEASEAWRPWRSYAVIRAWTLGGTAAPSAPLAPVTPAGIAASEPAAPLAGTH</sequence>
<dbReference type="GO" id="GO:0006307">
    <property type="term" value="P:DNA alkylation repair"/>
    <property type="evidence" value="ECO:0007669"/>
    <property type="project" value="TreeGrafter"/>
</dbReference>
<evidence type="ECO:0000256" key="2">
    <source>
        <dbReference type="ARBA" id="ARBA00001947"/>
    </source>
</evidence>
<keyword evidence="5" id="KW-0227">DNA damage</keyword>
<keyword evidence="4" id="KW-0808">Transferase</keyword>
<dbReference type="EMBL" id="FMZC01000001">
    <property type="protein sequence ID" value="SDC00329.1"/>
    <property type="molecule type" value="Genomic_DNA"/>
</dbReference>
<evidence type="ECO:0000256" key="1">
    <source>
        <dbReference type="ARBA" id="ARBA00000086"/>
    </source>
</evidence>
<dbReference type="Pfam" id="PF06029">
    <property type="entry name" value="AlkA_N"/>
    <property type="match status" value="1"/>
</dbReference>
<comment type="cofactor">
    <cofactor evidence="2">
        <name>Zn(2+)</name>
        <dbReference type="ChEBI" id="CHEBI:29105"/>
    </cofactor>
</comment>
<dbReference type="SUPFAM" id="SSF48150">
    <property type="entry name" value="DNA-glycosylase"/>
    <property type="match status" value="1"/>
</dbReference>
<name>A0A1G6I196_9BURK</name>
<dbReference type="InterPro" id="IPR009057">
    <property type="entry name" value="Homeodomain-like_sf"/>
</dbReference>
<dbReference type="PANTHER" id="PTHR43003">
    <property type="entry name" value="DNA-3-METHYLADENINE GLYCOSYLASE"/>
    <property type="match status" value="1"/>
</dbReference>
<keyword evidence="7" id="KW-0010">Activator</keyword>
<dbReference type="EC" id="3.2.2.21" evidence="3"/>
<keyword evidence="9" id="KW-0234">DNA repair</keyword>
<keyword evidence="12" id="KW-1185">Reference proteome</keyword>
<evidence type="ECO:0000256" key="3">
    <source>
        <dbReference type="ARBA" id="ARBA00012000"/>
    </source>
</evidence>
<evidence type="ECO:0000313" key="12">
    <source>
        <dbReference type="Proteomes" id="UP000198781"/>
    </source>
</evidence>
<dbReference type="Pfam" id="PF12833">
    <property type="entry name" value="HTH_18"/>
    <property type="match status" value="1"/>
</dbReference>
<dbReference type="Gene3D" id="1.10.340.30">
    <property type="entry name" value="Hypothetical protein, domain 2"/>
    <property type="match status" value="1"/>
</dbReference>
<dbReference type="PANTHER" id="PTHR43003:SF13">
    <property type="entry name" value="DNA-3-METHYLADENINE GLYCOSYLASE 2"/>
    <property type="match status" value="1"/>
</dbReference>
<dbReference type="GO" id="GO:0043916">
    <property type="term" value="F:DNA-7-methylguanine glycosylase activity"/>
    <property type="evidence" value="ECO:0007669"/>
    <property type="project" value="TreeGrafter"/>
</dbReference>
<keyword evidence="4" id="KW-0489">Methyltransferase</keyword>
<dbReference type="CDD" id="cd00056">
    <property type="entry name" value="ENDO3c"/>
    <property type="match status" value="1"/>
</dbReference>
<dbReference type="Pfam" id="PF02805">
    <property type="entry name" value="Ada_Zn_binding"/>
    <property type="match status" value="1"/>
</dbReference>
<comment type="catalytic activity">
    <reaction evidence="1">
        <text>Hydrolysis of alkylated DNA, releasing 3-methyladenine, 3-methylguanine, 7-methylguanine and 7-methyladenine.</text>
        <dbReference type="EC" id="3.2.2.21"/>
    </reaction>
</comment>
<proteinExistence type="predicted"/>
<dbReference type="InterPro" id="IPR037046">
    <property type="entry name" value="AlkA_N_sf"/>
</dbReference>
<evidence type="ECO:0000256" key="4">
    <source>
        <dbReference type="ARBA" id="ARBA00022603"/>
    </source>
</evidence>
<evidence type="ECO:0000313" key="11">
    <source>
        <dbReference type="EMBL" id="SDC00329.1"/>
    </source>
</evidence>
<evidence type="ECO:0000256" key="5">
    <source>
        <dbReference type="ARBA" id="ARBA00022763"/>
    </source>
</evidence>
<reference evidence="11 12" key="1">
    <citation type="submission" date="2016-10" db="EMBL/GenBank/DDBJ databases">
        <authorList>
            <person name="de Groot N.N."/>
        </authorList>
    </citation>
    <scope>NUCLEOTIDE SEQUENCE [LARGE SCALE GENOMIC DNA]</scope>
    <source>
        <strain evidence="11 12">DSM 16619</strain>
    </source>
</reference>
<dbReference type="AlphaFoldDB" id="A0A1G6I196"/>
<dbReference type="InterPro" id="IPR011257">
    <property type="entry name" value="DNA_glycosylase"/>
</dbReference>
<dbReference type="GO" id="GO:0008168">
    <property type="term" value="F:methyltransferase activity"/>
    <property type="evidence" value="ECO:0007669"/>
    <property type="project" value="UniProtKB-KW"/>
</dbReference>
<dbReference type="GO" id="GO:0032131">
    <property type="term" value="F:alkylated DNA binding"/>
    <property type="evidence" value="ECO:0007669"/>
    <property type="project" value="TreeGrafter"/>
</dbReference>
<dbReference type="SMART" id="SM00478">
    <property type="entry name" value="ENDO3c"/>
    <property type="match status" value="1"/>
</dbReference>
<dbReference type="GO" id="GO:0006285">
    <property type="term" value="P:base-excision repair, AP site formation"/>
    <property type="evidence" value="ECO:0007669"/>
    <property type="project" value="TreeGrafter"/>
</dbReference>
<dbReference type="STRING" id="187868.SAMN05192589_10145"/>
<evidence type="ECO:0000256" key="6">
    <source>
        <dbReference type="ARBA" id="ARBA00023015"/>
    </source>
</evidence>
<dbReference type="Pfam" id="PF00730">
    <property type="entry name" value="HhH-GPD"/>
    <property type="match status" value="1"/>
</dbReference>
<protein>
    <recommendedName>
        <fullName evidence="3">DNA-3-methyladenine glycosylase II</fullName>
        <ecNumber evidence="3">3.2.2.21</ecNumber>
    </recommendedName>
</protein>
<dbReference type="GO" id="GO:0043565">
    <property type="term" value="F:sequence-specific DNA binding"/>
    <property type="evidence" value="ECO:0007669"/>
    <property type="project" value="InterPro"/>
</dbReference>
<dbReference type="GO" id="GO:0003700">
    <property type="term" value="F:DNA-binding transcription factor activity"/>
    <property type="evidence" value="ECO:0007669"/>
    <property type="project" value="InterPro"/>
</dbReference>
<dbReference type="InterPro" id="IPR023170">
    <property type="entry name" value="HhH_base_excis_C"/>
</dbReference>
<dbReference type="InterPro" id="IPR018060">
    <property type="entry name" value="HTH_AraC"/>
</dbReference>
<dbReference type="SMART" id="SM01009">
    <property type="entry name" value="AlkA_N"/>
    <property type="match status" value="1"/>
</dbReference>
<dbReference type="Gene3D" id="3.40.10.10">
    <property type="entry name" value="DNA Methylphosphotriester Repair Domain"/>
    <property type="match status" value="1"/>
</dbReference>
<dbReference type="SMART" id="SM00342">
    <property type="entry name" value="HTH_ARAC"/>
    <property type="match status" value="1"/>
</dbReference>
<keyword evidence="6" id="KW-0805">Transcription regulation</keyword>
<dbReference type="GO" id="GO:0008270">
    <property type="term" value="F:zinc ion binding"/>
    <property type="evidence" value="ECO:0007669"/>
    <property type="project" value="InterPro"/>
</dbReference>
<evidence type="ECO:0000259" key="10">
    <source>
        <dbReference type="PROSITE" id="PS01124"/>
    </source>
</evidence>
<dbReference type="InterPro" id="IPR003265">
    <property type="entry name" value="HhH-GPD_domain"/>
</dbReference>
<feature type="domain" description="HTH araC/xylS-type" evidence="10">
    <location>
        <begin position="126"/>
        <end position="208"/>
    </location>
</feature>
<dbReference type="InterPro" id="IPR051912">
    <property type="entry name" value="Alkylbase_DNA_Glycosylase/TA"/>
</dbReference>
<evidence type="ECO:0000256" key="8">
    <source>
        <dbReference type="ARBA" id="ARBA00023163"/>
    </source>
</evidence>
<dbReference type="GO" id="GO:0005737">
    <property type="term" value="C:cytoplasm"/>
    <property type="evidence" value="ECO:0007669"/>
    <property type="project" value="TreeGrafter"/>
</dbReference>